<name>A0AAV4VTT1_9ARAC</name>
<reference evidence="1 2" key="1">
    <citation type="submission" date="2021-06" db="EMBL/GenBank/DDBJ databases">
        <title>Caerostris darwini draft genome.</title>
        <authorList>
            <person name="Kono N."/>
            <person name="Arakawa K."/>
        </authorList>
    </citation>
    <scope>NUCLEOTIDE SEQUENCE [LARGE SCALE GENOMIC DNA]</scope>
</reference>
<dbReference type="AlphaFoldDB" id="A0AAV4VTT1"/>
<evidence type="ECO:0000313" key="1">
    <source>
        <dbReference type="EMBL" id="GIY73727.1"/>
    </source>
</evidence>
<gene>
    <name evidence="1" type="ORF">CDAR_464281</name>
</gene>
<comment type="caution">
    <text evidence="1">The sequence shown here is derived from an EMBL/GenBank/DDBJ whole genome shotgun (WGS) entry which is preliminary data.</text>
</comment>
<organism evidence="1 2">
    <name type="scientific">Caerostris darwini</name>
    <dbReference type="NCBI Taxonomy" id="1538125"/>
    <lineage>
        <taxon>Eukaryota</taxon>
        <taxon>Metazoa</taxon>
        <taxon>Ecdysozoa</taxon>
        <taxon>Arthropoda</taxon>
        <taxon>Chelicerata</taxon>
        <taxon>Arachnida</taxon>
        <taxon>Araneae</taxon>
        <taxon>Araneomorphae</taxon>
        <taxon>Entelegynae</taxon>
        <taxon>Araneoidea</taxon>
        <taxon>Araneidae</taxon>
        <taxon>Caerostris</taxon>
    </lineage>
</organism>
<protein>
    <submittedName>
        <fullName evidence="1">Uncharacterized protein</fullName>
    </submittedName>
</protein>
<dbReference type="EMBL" id="BPLQ01013634">
    <property type="protein sequence ID" value="GIY73727.1"/>
    <property type="molecule type" value="Genomic_DNA"/>
</dbReference>
<proteinExistence type="predicted"/>
<sequence length="103" mass="12167">MVDYLPLISLRNRLVTGQTWRHFHLLTFPFPKVLETYALSRISMLFAFYMDNHLFLTFGDLCFHPFVLFAINLCQCSLTVIWSCADESLLPLKEVVRLDIFEY</sequence>
<dbReference type="Proteomes" id="UP001054837">
    <property type="component" value="Unassembled WGS sequence"/>
</dbReference>
<keyword evidence="2" id="KW-1185">Reference proteome</keyword>
<evidence type="ECO:0000313" key="2">
    <source>
        <dbReference type="Proteomes" id="UP001054837"/>
    </source>
</evidence>
<accession>A0AAV4VTT1</accession>